<keyword evidence="2" id="KW-0472">Membrane</keyword>
<gene>
    <name evidence="3" type="ORF">HPB51_025317</name>
</gene>
<reference evidence="3" key="2">
    <citation type="submission" date="2021-09" db="EMBL/GenBank/DDBJ databases">
        <authorList>
            <person name="Jia N."/>
            <person name="Wang J."/>
            <person name="Shi W."/>
            <person name="Du L."/>
            <person name="Sun Y."/>
            <person name="Zhan W."/>
            <person name="Jiang J."/>
            <person name="Wang Q."/>
            <person name="Zhang B."/>
            <person name="Ji P."/>
            <person name="Sakyi L.B."/>
            <person name="Cui X."/>
            <person name="Yuan T."/>
            <person name="Jiang B."/>
            <person name="Yang W."/>
            <person name="Lam T.T.-Y."/>
            <person name="Chang Q."/>
            <person name="Ding S."/>
            <person name="Wang X."/>
            <person name="Zhu J."/>
            <person name="Ruan X."/>
            <person name="Zhao L."/>
            <person name="Wei J."/>
            <person name="Que T."/>
            <person name="Du C."/>
            <person name="Cheng J."/>
            <person name="Dai P."/>
            <person name="Han X."/>
            <person name="Huang E."/>
            <person name="Gao Y."/>
            <person name="Liu J."/>
            <person name="Shao H."/>
            <person name="Ye R."/>
            <person name="Li L."/>
            <person name="Wei W."/>
            <person name="Wang X."/>
            <person name="Wang C."/>
            <person name="Huo Q."/>
            <person name="Li W."/>
            <person name="Guo W."/>
            <person name="Chen H."/>
            <person name="Chen S."/>
            <person name="Zhou L."/>
            <person name="Zhou L."/>
            <person name="Ni X."/>
            <person name="Tian J."/>
            <person name="Zhou Y."/>
            <person name="Sheng Y."/>
            <person name="Liu T."/>
            <person name="Pan Y."/>
            <person name="Xia L."/>
            <person name="Li J."/>
            <person name="Zhao F."/>
            <person name="Cao W."/>
        </authorList>
    </citation>
    <scope>NUCLEOTIDE SEQUENCE</scope>
    <source>
        <strain evidence="3">Rmic-2018</strain>
        <tissue evidence="3">Larvae</tissue>
    </source>
</reference>
<feature type="compositionally biased region" description="Polar residues" evidence="1">
    <location>
        <begin position="127"/>
        <end position="136"/>
    </location>
</feature>
<dbReference type="EMBL" id="JABSTU010000001">
    <property type="protein sequence ID" value="KAH8042685.1"/>
    <property type="molecule type" value="Genomic_DNA"/>
</dbReference>
<evidence type="ECO:0000313" key="4">
    <source>
        <dbReference type="Proteomes" id="UP000821866"/>
    </source>
</evidence>
<evidence type="ECO:0000256" key="1">
    <source>
        <dbReference type="SAM" id="MobiDB-lite"/>
    </source>
</evidence>
<evidence type="ECO:0000256" key="2">
    <source>
        <dbReference type="SAM" id="Phobius"/>
    </source>
</evidence>
<name>A0A9J6FA13_RHIMP</name>
<comment type="caution">
    <text evidence="3">The sequence shown here is derived from an EMBL/GenBank/DDBJ whole genome shotgun (WGS) entry which is preliminary data.</text>
</comment>
<accession>A0A9J6FA13</accession>
<feature type="compositionally biased region" description="Polar residues" evidence="1">
    <location>
        <begin position="100"/>
        <end position="112"/>
    </location>
</feature>
<dbReference type="AlphaFoldDB" id="A0A9J6FA13"/>
<protein>
    <submittedName>
        <fullName evidence="3">Uncharacterized protein</fullName>
    </submittedName>
</protein>
<keyword evidence="2" id="KW-0812">Transmembrane</keyword>
<feature type="region of interest" description="Disordered" evidence="1">
    <location>
        <begin position="100"/>
        <end position="153"/>
    </location>
</feature>
<evidence type="ECO:0000313" key="3">
    <source>
        <dbReference type="EMBL" id="KAH8042685.1"/>
    </source>
</evidence>
<sequence>MQRVQHMDTAAGDCLIAPDLSPLEEKIPGGPSTAPKARITPDYTTSNEGSVEDDIGGSVSLLTAQSSTEETPAIPKRHGSFFAPVKFFRLLEAFGRKNSVGQHQDGLSWSTTEDNEHDAGGSAHSVDVTSSGSSQAAMVEDPSPQRLRVSRPHMPSGTKRTWLILLSMIGAFFLCFWLIRRFCDLDADEPTEPNPTHPEFIKYGAVETNEVQELLED</sequence>
<feature type="transmembrane region" description="Helical" evidence="2">
    <location>
        <begin position="161"/>
        <end position="179"/>
    </location>
</feature>
<proteinExistence type="predicted"/>
<dbReference type="Proteomes" id="UP000821866">
    <property type="component" value="Chromosome 1"/>
</dbReference>
<reference evidence="3" key="1">
    <citation type="journal article" date="2020" name="Cell">
        <title>Large-Scale Comparative Analyses of Tick Genomes Elucidate Their Genetic Diversity and Vector Capacities.</title>
        <authorList>
            <consortium name="Tick Genome and Microbiome Consortium (TIGMIC)"/>
            <person name="Jia N."/>
            <person name="Wang J."/>
            <person name="Shi W."/>
            <person name="Du L."/>
            <person name="Sun Y."/>
            <person name="Zhan W."/>
            <person name="Jiang J.F."/>
            <person name="Wang Q."/>
            <person name="Zhang B."/>
            <person name="Ji P."/>
            <person name="Bell-Sakyi L."/>
            <person name="Cui X.M."/>
            <person name="Yuan T.T."/>
            <person name="Jiang B.G."/>
            <person name="Yang W.F."/>
            <person name="Lam T.T."/>
            <person name="Chang Q.C."/>
            <person name="Ding S.J."/>
            <person name="Wang X.J."/>
            <person name="Zhu J.G."/>
            <person name="Ruan X.D."/>
            <person name="Zhao L."/>
            <person name="Wei J.T."/>
            <person name="Ye R.Z."/>
            <person name="Que T.C."/>
            <person name="Du C.H."/>
            <person name="Zhou Y.H."/>
            <person name="Cheng J.X."/>
            <person name="Dai P.F."/>
            <person name="Guo W.B."/>
            <person name="Han X.H."/>
            <person name="Huang E.J."/>
            <person name="Li L.F."/>
            <person name="Wei W."/>
            <person name="Gao Y.C."/>
            <person name="Liu J.Z."/>
            <person name="Shao H.Z."/>
            <person name="Wang X."/>
            <person name="Wang C.C."/>
            <person name="Yang T.C."/>
            <person name="Huo Q.B."/>
            <person name="Li W."/>
            <person name="Chen H.Y."/>
            <person name="Chen S.E."/>
            <person name="Zhou L.G."/>
            <person name="Ni X.B."/>
            <person name="Tian J.H."/>
            <person name="Sheng Y."/>
            <person name="Liu T."/>
            <person name="Pan Y.S."/>
            <person name="Xia L.Y."/>
            <person name="Li J."/>
            <person name="Zhao F."/>
            <person name="Cao W.C."/>
        </authorList>
    </citation>
    <scope>NUCLEOTIDE SEQUENCE</scope>
    <source>
        <strain evidence="3">Rmic-2018</strain>
    </source>
</reference>
<keyword evidence="2" id="KW-1133">Transmembrane helix</keyword>
<feature type="region of interest" description="Disordered" evidence="1">
    <location>
        <begin position="21"/>
        <end position="54"/>
    </location>
</feature>
<keyword evidence="4" id="KW-1185">Reference proteome</keyword>
<organism evidence="3 4">
    <name type="scientific">Rhipicephalus microplus</name>
    <name type="common">Cattle tick</name>
    <name type="synonym">Boophilus microplus</name>
    <dbReference type="NCBI Taxonomy" id="6941"/>
    <lineage>
        <taxon>Eukaryota</taxon>
        <taxon>Metazoa</taxon>
        <taxon>Ecdysozoa</taxon>
        <taxon>Arthropoda</taxon>
        <taxon>Chelicerata</taxon>
        <taxon>Arachnida</taxon>
        <taxon>Acari</taxon>
        <taxon>Parasitiformes</taxon>
        <taxon>Ixodida</taxon>
        <taxon>Ixodoidea</taxon>
        <taxon>Ixodidae</taxon>
        <taxon>Rhipicephalinae</taxon>
        <taxon>Rhipicephalus</taxon>
        <taxon>Boophilus</taxon>
    </lineage>
</organism>